<feature type="transmembrane region" description="Helical" evidence="1">
    <location>
        <begin position="28"/>
        <end position="47"/>
    </location>
</feature>
<name>A0ABY5L326_9SPHN</name>
<evidence type="ECO:0000256" key="1">
    <source>
        <dbReference type="SAM" id="Phobius"/>
    </source>
</evidence>
<dbReference type="RefSeq" id="WP_256505016.1">
    <property type="nucleotide sequence ID" value="NZ_CP101740.1"/>
</dbReference>
<keyword evidence="3" id="KW-1185">Reference proteome</keyword>
<evidence type="ECO:0000313" key="3">
    <source>
        <dbReference type="Proteomes" id="UP001058533"/>
    </source>
</evidence>
<protein>
    <submittedName>
        <fullName evidence="2">Uncharacterized protein</fullName>
    </submittedName>
</protein>
<dbReference type="EMBL" id="CP101740">
    <property type="protein sequence ID" value="UUL81350.1"/>
    <property type="molecule type" value="Genomic_DNA"/>
</dbReference>
<dbReference type="Proteomes" id="UP001058533">
    <property type="component" value="Chromosome"/>
</dbReference>
<keyword evidence="1" id="KW-1133">Transmembrane helix</keyword>
<evidence type="ECO:0000313" key="2">
    <source>
        <dbReference type="EMBL" id="UUL81350.1"/>
    </source>
</evidence>
<organism evidence="2 3">
    <name type="scientific">Sphingomonas qomolangmaensis</name>
    <dbReference type="NCBI Taxonomy" id="2918765"/>
    <lineage>
        <taxon>Bacteria</taxon>
        <taxon>Pseudomonadati</taxon>
        <taxon>Pseudomonadota</taxon>
        <taxon>Alphaproteobacteria</taxon>
        <taxon>Sphingomonadales</taxon>
        <taxon>Sphingomonadaceae</taxon>
        <taxon>Sphingomonas</taxon>
    </lineage>
</organism>
<keyword evidence="1" id="KW-0472">Membrane</keyword>
<sequence>MDLLRLAILILFAAPGFAAHTGVTRRNGFSLSDAAIFGIVVIGLWLAQRAMRRRHRKADDVRED</sequence>
<gene>
    <name evidence="2" type="ORF">NMP03_08945</name>
</gene>
<reference evidence="2" key="1">
    <citation type="submission" date="2022-07" db="EMBL/GenBank/DDBJ databases">
        <title>Sphingomonas sp. nov., a novel bacterium isolated from the north slope of the Mount Everest.</title>
        <authorList>
            <person name="Cui X."/>
            <person name="Liu Y."/>
        </authorList>
    </citation>
    <scope>NUCLEOTIDE SEQUENCE</scope>
    <source>
        <strain evidence="2">S5-59</strain>
    </source>
</reference>
<accession>A0ABY5L326</accession>
<keyword evidence="1" id="KW-0812">Transmembrane</keyword>
<proteinExistence type="predicted"/>